<dbReference type="GO" id="GO:0017053">
    <property type="term" value="C:transcription repressor complex"/>
    <property type="evidence" value="ECO:0007669"/>
    <property type="project" value="InterPro"/>
</dbReference>
<evidence type="ECO:0000313" key="2">
    <source>
        <dbReference type="Proteomes" id="UP000189703"/>
    </source>
</evidence>
<evidence type="ECO:0000313" key="3">
    <source>
        <dbReference type="RefSeq" id="XP_010243354.1"/>
    </source>
</evidence>
<dbReference type="OMA" id="TICESNG"/>
<dbReference type="FunCoup" id="A0A1U7YYX8">
    <property type="interactions" value="1243"/>
</dbReference>
<organism evidence="2 3">
    <name type="scientific">Nelumbo nucifera</name>
    <name type="common">Sacred lotus</name>
    <dbReference type="NCBI Taxonomy" id="4432"/>
    <lineage>
        <taxon>Eukaryota</taxon>
        <taxon>Viridiplantae</taxon>
        <taxon>Streptophyta</taxon>
        <taxon>Embryophyta</taxon>
        <taxon>Tracheophyta</taxon>
        <taxon>Spermatophyta</taxon>
        <taxon>Magnoliopsida</taxon>
        <taxon>Proteales</taxon>
        <taxon>Nelumbonaceae</taxon>
        <taxon>Nelumbo</taxon>
    </lineage>
</organism>
<dbReference type="Pfam" id="PF15306">
    <property type="entry name" value="LIN37"/>
    <property type="match status" value="1"/>
</dbReference>
<dbReference type="PANTHER" id="PTHR37173">
    <property type="entry name" value="HYDROXYPROLINE-RICH GLYCOPROTEIN FAMILY PROTEIN"/>
    <property type="match status" value="1"/>
</dbReference>
<dbReference type="Proteomes" id="UP000189703">
    <property type="component" value="Unplaced"/>
</dbReference>
<gene>
    <name evidence="3" type="primary">LOC104587439</name>
</gene>
<dbReference type="eggNOG" id="ENOG502S0SJ">
    <property type="taxonomic scope" value="Eukaryota"/>
</dbReference>
<dbReference type="KEGG" id="nnu:104587439"/>
<evidence type="ECO:0000256" key="1">
    <source>
        <dbReference type="SAM" id="MobiDB-lite"/>
    </source>
</evidence>
<protein>
    <submittedName>
        <fullName evidence="3">Uncharacterized protein LOC104587439</fullName>
    </submittedName>
</protein>
<feature type="compositionally biased region" description="Acidic residues" evidence="1">
    <location>
        <begin position="265"/>
        <end position="278"/>
    </location>
</feature>
<dbReference type="OrthoDB" id="1735564at2759"/>
<feature type="region of interest" description="Disordered" evidence="1">
    <location>
        <begin position="231"/>
        <end position="284"/>
    </location>
</feature>
<dbReference type="GeneID" id="104587439"/>
<dbReference type="STRING" id="4432.A0A1U7YYX8"/>
<reference evidence="3" key="1">
    <citation type="submission" date="2025-08" db="UniProtKB">
        <authorList>
            <consortium name="RefSeq"/>
        </authorList>
    </citation>
    <scope>IDENTIFICATION</scope>
</reference>
<dbReference type="InterPro" id="IPR028226">
    <property type="entry name" value="LIN37"/>
</dbReference>
<sequence length="335" mass="36685">MAMGSSSSSTDPHNHPPYVNPSSRDSSSSRPLTTSHPPSSPSPIYTAQPIPVIAGKTSNPNPPAQMAKIQDPSVPPPQGILYPVASSGRGFIPKSFRPQPVDQLVTVANPGGFPPRSVVAFANQVRPFSFPPGDPQVQAVHLMRPPHMQPPHLGPRHIGATVSGPPIKSIPLVVHPKAAQFPSSTSDFNGYKELRDRSRDDTVVTIHDRKVRLSDGASLYALCRSWVRNGLPQESQPQFGEGVKLLPRPLPTSISEIPLPKKTEGDDEDEKKEDEGSVEELSAQELLQRHVKHAKKVRARLREERLQRIARYKQRLALLLPPPVEQYRNDAASIS</sequence>
<name>A0A1U7YYX8_NELNU</name>
<keyword evidence="2" id="KW-1185">Reference proteome</keyword>
<dbReference type="PANTHER" id="PTHR37173:SF1">
    <property type="entry name" value="PROLINE-RICH FAMILY PROTEIN"/>
    <property type="match status" value="1"/>
</dbReference>
<accession>A0A1U7YYX8</accession>
<feature type="compositionally biased region" description="Polar residues" evidence="1">
    <location>
        <begin position="1"/>
        <end position="11"/>
    </location>
</feature>
<dbReference type="RefSeq" id="XP_010243354.1">
    <property type="nucleotide sequence ID" value="XM_010245052.2"/>
</dbReference>
<dbReference type="AlphaFoldDB" id="A0A1U7YYX8"/>
<feature type="compositionally biased region" description="Low complexity" evidence="1">
    <location>
        <begin position="21"/>
        <end position="37"/>
    </location>
</feature>
<feature type="region of interest" description="Disordered" evidence="1">
    <location>
        <begin position="1"/>
        <end position="75"/>
    </location>
</feature>
<proteinExistence type="predicted"/>